<dbReference type="PANTHER" id="PTHR31541:SF41">
    <property type="entry name" value="TF-B3 DOMAIN-CONTAINING PROTEIN"/>
    <property type="match status" value="1"/>
</dbReference>
<sequence length="790" mass="90285">MATNDDDANKSVEGSEAGEKRCFDLFAMLLLACGDDETRAKRGQDVQKRNMLMIDTITNAATNTFLLGKRKIDDESKNQQHIASSSLEESKRRRVVESNDEPIRAEPIREIKPPVKERKRPVKRKAPVRKEPVRREPVVTPGWVVDLMKTFKGREGDAKMIFEKAMTKTDVTTNEGRLLMPFNQMADMHFLTEAEWKILEEHHKHKRDVKKGVNVDEKRKGVDVILLRRNGNNKGWELNLRIWEMRSSFNYALCTGWNQLVRDNDLHTNQTITLWSFHSRDGTLYFAFDLPTHDEEGMALALVPVTSSSMDMVEISEEDPFACEEANRRLYQFIRSSRTPRVCVQIITNDSSNLYLEGGLDLNRTPPEECTEMDSDLEAVQETTSQESLTETSLVSWRFLIETAVLYGCFDLFAALLLACGDDETRAKQGQEVQERNMIMIETITSAATNTFLLGKRKIEDDDQENTASSSSSSSSSRSLVESKRRRVESSEEPIRAEPIREIKPPVKKRKRPVKRKAPVRKEPVRREPPVVTPGWVIDLMKTSKGREGDAKMIFEKAMTKTDLTSNQGRLLMPFNQMADMHFLTEAEWKILEEHHKHKGDVKNGVNVDEKMKGVDVILLRRNGNNKGWELNLRIWEMSSSFNYALCTGWNQVVRDNDLHTNQTITLWSFHSRDGTLYFAFDLPTQDEQGMALALVPVTSSSMDMVEISEENPFACEEANRRLYQFIRSSRTPRVCVQIITNDSSGNLNLLEGGLDLNRTPPEESTSQESLTEPSLVSWRFLEGKQLCSM</sequence>
<dbReference type="PROSITE" id="PS50863">
    <property type="entry name" value="B3"/>
    <property type="match status" value="2"/>
</dbReference>
<reference evidence="8 9" key="1">
    <citation type="submission" date="2021-05" db="EMBL/GenBank/DDBJ databases">
        <title>Genome Assembly of Synthetic Allotetraploid Brassica napus Reveals Homoeologous Exchanges between Subgenomes.</title>
        <authorList>
            <person name="Davis J.T."/>
        </authorList>
    </citation>
    <scope>NUCLEOTIDE SEQUENCE [LARGE SCALE GENOMIC DNA]</scope>
    <source>
        <strain evidence="9">cv. Da-Ae</strain>
        <tissue evidence="8">Seedling</tissue>
    </source>
</reference>
<feature type="region of interest" description="Disordered" evidence="6">
    <location>
        <begin position="72"/>
        <end position="100"/>
    </location>
</feature>
<evidence type="ECO:0000259" key="7">
    <source>
        <dbReference type="PROSITE" id="PS50863"/>
    </source>
</evidence>
<accession>A0ABQ8A282</accession>
<keyword evidence="5" id="KW-0539">Nucleus</keyword>
<dbReference type="PANTHER" id="PTHR31541">
    <property type="entry name" value="B3 DOMAIN PLANT PROTEIN-RELATED"/>
    <property type="match status" value="1"/>
</dbReference>
<feature type="domain" description="TF-B3" evidence="7">
    <location>
        <begin position="618"/>
        <end position="685"/>
    </location>
</feature>
<evidence type="ECO:0000313" key="8">
    <source>
        <dbReference type="EMBL" id="KAH0886584.1"/>
    </source>
</evidence>
<dbReference type="CDD" id="cd10017">
    <property type="entry name" value="B3_DNA"/>
    <property type="match status" value="2"/>
</dbReference>
<dbReference type="Proteomes" id="UP000824890">
    <property type="component" value="Unassembled WGS sequence"/>
</dbReference>
<feature type="compositionally biased region" description="Low complexity" evidence="6">
    <location>
        <begin position="469"/>
        <end position="480"/>
    </location>
</feature>
<comment type="caution">
    <text evidence="8">The sequence shown here is derived from an EMBL/GenBank/DDBJ whole genome shotgun (WGS) entry which is preliminary data.</text>
</comment>
<feature type="domain" description="TF-B3" evidence="7">
    <location>
        <begin position="225"/>
        <end position="292"/>
    </location>
</feature>
<dbReference type="InterPro" id="IPR015300">
    <property type="entry name" value="DNA-bd_pseudobarrel_sf"/>
</dbReference>
<evidence type="ECO:0000256" key="6">
    <source>
        <dbReference type="SAM" id="MobiDB-lite"/>
    </source>
</evidence>
<feature type="region of interest" description="Disordered" evidence="6">
    <location>
        <begin position="459"/>
        <end position="527"/>
    </location>
</feature>
<evidence type="ECO:0000256" key="5">
    <source>
        <dbReference type="ARBA" id="ARBA00023242"/>
    </source>
</evidence>
<feature type="compositionally biased region" description="Basic residues" evidence="6">
    <location>
        <begin position="506"/>
        <end position="519"/>
    </location>
</feature>
<dbReference type="InterPro" id="IPR003340">
    <property type="entry name" value="B3_DNA-bd"/>
</dbReference>
<keyword evidence="3" id="KW-0238">DNA-binding</keyword>
<keyword evidence="2" id="KW-0805">Transcription regulation</keyword>
<feature type="compositionally biased region" description="Basic and acidic residues" evidence="6">
    <location>
        <begin position="488"/>
        <end position="505"/>
    </location>
</feature>
<dbReference type="InterPro" id="IPR005508">
    <property type="entry name" value="At2g31720-like"/>
</dbReference>
<dbReference type="Gene3D" id="2.40.330.10">
    <property type="entry name" value="DNA-binding pseudobarrel domain"/>
    <property type="match status" value="2"/>
</dbReference>
<dbReference type="Pfam" id="PF03754">
    <property type="entry name" value="At2g31720-like"/>
    <property type="match status" value="2"/>
</dbReference>
<evidence type="ECO:0000256" key="3">
    <source>
        <dbReference type="ARBA" id="ARBA00023125"/>
    </source>
</evidence>
<evidence type="ECO:0000256" key="2">
    <source>
        <dbReference type="ARBA" id="ARBA00023015"/>
    </source>
</evidence>
<evidence type="ECO:0000313" key="9">
    <source>
        <dbReference type="Proteomes" id="UP000824890"/>
    </source>
</evidence>
<comment type="subcellular location">
    <subcellularLocation>
        <location evidence="1">Nucleus</location>
    </subcellularLocation>
</comment>
<keyword evidence="4" id="KW-0804">Transcription</keyword>
<dbReference type="EMBL" id="JAGKQM010000014">
    <property type="protein sequence ID" value="KAH0886584.1"/>
    <property type="molecule type" value="Genomic_DNA"/>
</dbReference>
<gene>
    <name evidence="8" type="ORF">HID58_062680</name>
</gene>
<evidence type="ECO:0000256" key="4">
    <source>
        <dbReference type="ARBA" id="ARBA00023163"/>
    </source>
</evidence>
<dbReference type="SUPFAM" id="SSF101936">
    <property type="entry name" value="DNA-binding pseudobarrel domain"/>
    <property type="match status" value="2"/>
</dbReference>
<proteinExistence type="predicted"/>
<keyword evidence="9" id="KW-1185">Reference proteome</keyword>
<protein>
    <recommendedName>
        <fullName evidence="7">TF-B3 domain-containing protein</fullName>
    </recommendedName>
</protein>
<organism evidence="8 9">
    <name type="scientific">Brassica napus</name>
    <name type="common">Rape</name>
    <dbReference type="NCBI Taxonomy" id="3708"/>
    <lineage>
        <taxon>Eukaryota</taxon>
        <taxon>Viridiplantae</taxon>
        <taxon>Streptophyta</taxon>
        <taxon>Embryophyta</taxon>
        <taxon>Tracheophyta</taxon>
        <taxon>Spermatophyta</taxon>
        <taxon>Magnoliopsida</taxon>
        <taxon>eudicotyledons</taxon>
        <taxon>Gunneridae</taxon>
        <taxon>Pentapetalae</taxon>
        <taxon>rosids</taxon>
        <taxon>malvids</taxon>
        <taxon>Brassicales</taxon>
        <taxon>Brassicaceae</taxon>
        <taxon>Brassiceae</taxon>
        <taxon>Brassica</taxon>
    </lineage>
</organism>
<evidence type="ECO:0000256" key="1">
    <source>
        <dbReference type="ARBA" id="ARBA00004123"/>
    </source>
</evidence>
<name>A0ABQ8A282_BRANA</name>
<feature type="compositionally biased region" description="Basic and acidic residues" evidence="6">
    <location>
        <begin position="88"/>
        <end position="100"/>
    </location>
</feature>